<dbReference type="Pfam" id="PF00078">
    <property type="entry name" value="RVT_1"/>
    <property type="match status" value="1"/>
</dbReference>
<protein>
    <submittedName>
        <fullName evidence="4">RNA-directed DNA polymerase from mobile element jockey</fullName>
    </submittedName>
</protein>
<dbReference type="EMBL" id="BGZK01000689">
    <property type="protein sequence ID" value="GBP56328.1"/>
    <property type="molecule type" value="Genomic_DNA"/>
</dbReference>
<evidence type="ECO:0000313" key="5">
    <source>
        <dbReference type="Proteomes" id="UP000299102"/>
    </source>
</evidence>
<evidence type="ECO:0000313" key="4">
    <source>
        <dbReference type="EMBL" id="GBP56328.1"/>
    </source>
</evidence>
<feature type="domain" description="Reverse transcriptase" evidence="3">
    <location>
        <begin position="1"/>
        <end position="304"/>
    </location>
</feature>
<keyword evidence="1" id="KW-0479">Metal-binding</keyword>
<dbReference type="OrthoDB" id="6627393at2759"/>
<keyword evidence="4" id="KW-0695">RNA-directed DNA polymerase</keyword>
<dbReference type="Proteomes" id="UP000299102">
    <property type="component" value="Unassembled WGS sequence"/>
</dbReference>
<accession>A0A4C1WXY7</accession>
<dbReference type="PROSITE" id="PS50878">
    <property type="entry name" value="RT_POL"/>
    <property type="match status" value="1"/>
</dbReference>
<dbReference type="InterPro" id="IPR043502">
    <property type="entry name" value="DNA/RNA_pol_sf"/>
</dbReference>
<dbReference type="AlphaFoldDB" id="A0A4C1WXY7"/>
<reference evidence="4 5" key="1">
    <citation type="journal article" date="2019" name="Commun. Biol.">
        <title>The bagworm genome reveals a unique fibroin gene that provides high tensile strength.</title>
        <authorList>
            <person name="Kono N."/>
            <person name="Nakamura H."/>
            <person name="Ohtoshi R."/>
            <person name="Tomita M."/>
            <person name="Numata K."/>
            <person name="Arakawa K."/>
        </authorList>
    </citation>
    <scope>NUCLEOTIDE SEQUENCE [LARGE SCALE GENOMIC DNA]</scope>
</reference>
<keyword evidence="4" id="KW-0808">Transferase</keyword>
<name>A0A4C1WXY7_EUMVA</name>
<dbReference type="GO" id="GO:0003964">
    <property type="term" value="F:RNA-directed DNA polymerase activity"/>
    <property type="evidence" value="ECO:0007669"/>
    <property type="project" value="UniProtKB-KW"/>
</dbReference>
<keyword evidence="1" id="KW-0862">Zinc</keyword>
<feature type="domain" description="CCHC-type" evidence="2">
    <location>
        <begin position="74"/>
        <end position="87"/>
    </location>
</feature>
<evidence type="ECO:0000259" key="3">
    <source>
        <dbReference type="PROSITE" id="PS50878"/>
    </source>
</evidence>
<gene>
    <name evidence="4" type="ORF">EVAR_28908_1</name>
</gene>
<comment type="caution">
    <text evidence="4">The sequence shown here is derived from an EMBL/GenBank/DDBJ whole genome shotgun (WGS) entry which is preliminary data.</text>
</comment>
<sequence>MRVCGFAVHASADGVDHLLTDTVFPPTSQLTTSNLTFAVRDCLCTRCTELLVVTDHLSDIREEAPHKKGGPGQCYRCQRFGHGAANCHAEPRYPKPRLNLKRPTQVSTAPARDDRNFPVFVAKNPIRSPGDDFRLTPAPFANPWIGEISPRGPPQSCLGRPPGEGLLRRFLPSRHKSTLTHSHSTRRLIRAGVPQCSTLSPFLYSVYTNDILRPSSGVQLALFADDAALYKKSTHLRFQRAIDELDRWFRTWRIEVNLNKSAAVQFKYGKQRNRKVVDLDTRHLRILNAKMPWQLKYKYLRVSHDRILQFKDQIERVRKIAIFNRERLGVIPGRKRKLLLRNKRTICKMCIRTAMTYASFVFAHAAPKALNSLQVIQNKFCRVATDAHWYVRNSVLHTDLGFPTIAKYIKDVSKRFFDIVESHTNALLRSAVSYEAQPYRSWNLLIDPSDALTT</sequence>
<evidence type="ECO:0000259" key="2">
    <source>
        <dbReference type="PROSITE" id="PS50158"/>
    </source>
</evidence>
<dbReference type="InterPro" id="IPR000477">
    <property type="entry name" value="RT_dom"/>
</dbReference>
<dbReference type="InterPro" id="IPR001878">
    <property type="entry name" value="Znf_CCHC"/>
</dbReference>
<dbReference type="GO" id="GO:0003676">
    <property type="term" value="F:nucleic acid binding"/>
    <property type="evidence" value="ECO:0007669"/>
    <property type="project" value="InterPro"/>
</dbReference>
<organism evidence="4 5">
    <name type="scientific">Eumeta variegata</name>
    <name type="common">Bagworm moth</name>
    <name type="synonym">Eumeta japonica</name>
    <dbReference type="NCBI Taxonomy" id="151549"/>
    <lineage>
        <taxon>Eukaryota</taxon>
        <taxon>Metazoa</taxon>
        <taxon>Ecdysozoa</taxon>
        <taxon>Arthropoda</taxon>
        <taxon>Hexapoda</taxon>
        <taxon>Insecta</taxon>
        <taxon>Pterygota</taxon>
        <taxon>Neoptera</taxon>
        <taxon>Endopterygota</taxon>
        <taxon>Lepidoptera</taxon>
        <taxon>Glossata</taxon>
        <taxon>Ditrysia</taxon>
        <taxon>Tineoidea</taxon>
        <taxon>Psychidae</taxon>
        <taxon>Oiketicinae</taxon>
        <taxon>Eumeta</taxon>
    </lineage>
</organism>
<evidence type="ECO:0000256" key="1">
    <source>
        <dbReference type="PROSITE-ProRule" id="PRU00047"/>
    </source>
</evidence>
<keyword evidence="4" id="KW-0548">Nucleotidyltransferase</keyword>
<dbReference type="GO" id="GO:0008270">
    <property type="term" value="F:zinc ion binding"/>
    <property type="evidence" value="ECO:0007669"/>
    <property type="project" value="UniProtKB-KW"/>
</dbReference>
<keyword evidence="5" id="KW-1185">Reference proteome</keyword>
<keyword evidence="1" id="KW-0863">Zinc-finger</keyword>
<dbReference type="PANTHER" id="PTHR33332">
    <property type="entry name" value="REVERSE TRANSCRIPTASE DOMAIN-CONTAINING PROTEIN"/>
    <property type="match status" value="1"/>
</dbReference>
<dbReference type="SUPFAM" id="SSF56672">
    <property type="entry name" value="DNA/RNA polymerases"/>
    <property type="match status" value="1"/>
</dbReference>
<dbReference type="PROSITE" id="PS50158">
    <property type="entry name" value="ZF_CCHC"/>
    <property type="match status" value="1"/>
</dbReference>
<proteinExistence type="predicted"/>